<evidence type="ECO:0000256" key="1">
    <source>
        <dbReference type="ARBA" id="ARBA00004496"/>
    </source>
</evidence>
<dbReference type="SUPFAM" id="SSF54403">
    <property type="entry name" value="Cystatin/monellin"/>
    <property type="match status" value="1"/>
</dbReference>
<comment type="subcellular location">
    <subcellularLocation>
        <location evidence="1">Cytoplasm</location>
    </subcellularLocation>
</comment>
<organism evidence="9 10">
    <name type="scientific">Acipenser oxyrinchus oxyrinchus</name>
    <dbReference type="NCBI Taxonomy" id="40147"/>
    <lineage>
        <taxon>Eukaryota</taxon>
        <taxon>Metazoa</taxon>
        <taxon>Chordata</taxon>
        <taxon>Craniata</taxon>
        <taxon>Vertebrata</taxon>
        <taxon>Euteleostomi</taxon>
        <taxon>Actinopterygii</taxon>
        <taxon>Chondrostei</taxon>
        <taxon>Acipenseriformes</taxon>
        <taxon>Acipenseridae</taxon>
        <taxon>Acipenser</taxon>
    </lineage>
</organism>
<name>A0AAD8CFF7_ACIOX</name>
<keyword evidence="3" id="KW-0963">Cytoplasm</keyword>
<dbReference type="CDD" id="cd00042">
    <property type="entry name" value="CY"/>
    <property type="match status" value="1"/>
</dbReference>
<dbReference type="GO" id="GO:0005829">
    <property type="term" value="C:cytosol"/>
    <property type="evidence" value="ECO:0007669"/>
    <property type="project" value="TreeGrafter"/>
</dbReference>
<evidence type="ECO:0000313" key="9">
    <source>
        <dbReference type="EMBL" id="KAK1139557.1"/>
    </source>
</evidence>
<dbReference type="AlphaFoldDB" id="A0AAD8CFF7"/>
<evidence type="ECO:0000256" key="6">
    <source>
        <dbReference type="ARBA" id="ARBA00040677"/>
    </source>
</evidence>
<gene>
    <name evidence="9" type="ORF">AOXY_G37553</name>
</gene>
<evidence type="ECO:0000256" key="5">
    <source>
        <dbReference type="ARBA" id="ARBA00022704"/>
    </source>
</evidence>
<accession>A0AAD8CFF7</accession>
<feature type="domain" description="Cystatin" evidence="8">
    <location>
        <begin position="3"/>
        <end position="100"/>
    </location>
</feature>
<dbReference type="InterPro" id="IPR046350">
    <property type="entry name" value="Cystatin_sf"/>
</dbReference>
<dbReference type="InterPro" id="IPR000010">
    <property type="entry name" value="Cystatin_dom"/>
</dbReference>
<evidence type="ECO:0000256" key="7">
    <source>
        <dbReference type="ARBA" id="ARBA00041437"/>
    </source>
</evidence>
<dbReference type="Pfam" id="PF00031">
    <property type="entry name" value="Cystatin"/>
    <property type="match status" value="1"/>
</dbReference>
<dbReference type="FunFam" id="3.10.450.10:FF:000001">
    <property type="entry name" value="Cystatin-A"/>
    <property type="match status" value="1"/>
</dbReference>
<dbReference type="InterPro" id="IPR001713">
    <property type="entry name" value="Prot_inh_stefin"/>
</dbReference>
<dbReference type="GO" id="GO:0071220">
    <property type="term" value="P:cellular response to bacterial lipoprotein"/>
    <property type="evidence" value="ECO:0007669"/>
    <property type="project" value="UniProtKB-ARBA"/>
</dbReference>
<dbReference type="Gene3D" id="3.10.450.10">
    <property type="match status" value="1"/>
</dbReference>
<keyword evidence="4" id="KW-0646">Protease inhibitor</keyword>
<comment type="caution">
    <text evidence="9">The sequence shown here is derived from an EMBL/GenBank/DDBJ whole genome shotgun (WGS) entry which is preliminary data.</text>
</comment>
<dbReference type="GO" id="GO:0004869">
    <property type="term" value="F:cysteine-type endopeptidase inhibitor activity"/>
    <property type="evidence" value="ECO:0007669"/>
    <property type="project" value="UniProtKB-KW"/>
</dbReference>
<proteinExistence type="inferred from homology"/>
<evidence type="ECO:0000256" key="2">
    <source>
        <dbReference type="ARBA" id="ARBA00009403"/>
    </source>
</evidence>
<dbReference type="PANTHER" id="PTHR11414">
    <property type="entry name" value="CYSTATIN FAMILY MEMBER"/>
    <property type="match status" value="1"/>
</dbReference>
<keyword evidence="10" id="KW-1185">Reference proteome</keyword>
<sequence length="100" mass="11285">MSGIPGGFTETRLATKEEQQICNAVKKKAEELAGKNFDVFTATEFRNQIVAGINYFIKVHVGVEEYVHLLVFQSLPYEGKPPVLIRIQTSKNQDEELVPF</sequence>
<dbReference type="SMART" id="SM00043">
    <property type="entry name" value="CY"/>
    <property type="match status" value="1"/>
</dbReference>
<comment type="similarity">
    <text evidence="2">Belongs to the cystatin family.</text>
</comment>
<evidence type="ECO:0000256" key="4">
    <source>
        <dbReference type="ARBA" id="ARBA00022690"/>
    </source>
</evidence>
<dbReference type="EMBL" id="JAGXEW010000438">
    <property type="protein sequence ID" value="KAK1139557.1"/>
    <property type="molecule type" value="Genomic_DNA"/>
</dbReference>
<reference evidence="9" key="1">
    <citation type="submission" date="2022-02" db="EMBL/GenBank/DDBJ databases">
        <title>Atlantic sturgeon de novo genome assembly.</title>
        <authorList>
            <person name="Stock M."/>
            <person name="Klopp C."/>
            <person name="Guiguen Y."/>
            <person name="Cabau C."/>
            <person name="Parinello H."/>
            <person name="Santidrian Yebra-Pimentel E."/>
            <person name="Kuhl H."/>
            <person name="Dirks R.P."/>
            <person name="Guessner J."/>
            <person name="Wuertz S."/>
            <person name="Du K."/>
            <person name="Schartl M."/>
        </authorList>
    </citation>
    <scope>NUCLEOTIDE SEQUENCE</scope>
    <source>
        <strain evidence="9">STURGEONOMICS-FGT-2020</strain>
        <tissue evidence="9">Whole blood</tissue>
    </source>
</reference>
<evidence type="ECO:0000256" key="3">
    <source>
        <dbReference type="ARBA" id="ARBA00022490"/>
    </source>
</evidence>
<evidence type="ECO:0000259" key="8">
    <source>
        <dbReference type="SMART" id="SM00043"/>
    </source>
</evidence>
<evidence type="ECO:0000313" key="10">
    <source>
        <dbReference type="Proteomes" id="UP001230051"/>
    </source>
</evidence>
<keyword evidence="5" id="KW-0789">Thiol protease inhibitor</keyword>
<dbReference type="Proteomes" id="UP001230051">
    <property type="component" value="Unassembled WGS sequence"/>
</dbReference>
<dbReference type="PRINTS" id="PR00295">
    <property type="entry name" value="STEFINA"/>
</dbReference>
<protein>
    <recommendedName>
        <fullName evidence="6">Cystatin-B</fullName>
    </recommendedName>
    <alternativeName>
        <fullName evidence="7">Stefin-B</fullName>
    </alternativeName>
</protein>
<dbReference type="PANTHER" id="PTHR11414:SF21">
    <property type="entry name" value="CYSTATIN 14A, TANDEM DUPLICATE 1-RELATED"/>
    <property type="match status" value="1"/>
</dbReference>